<evidence type="ECO:0000313" key="2">
    <source>
        <dbReference type="EMBL" id="TPP64029.1"/>
    </source>
</evidence>
<sequence>MSDCGTQVLPEDQSTKKSESAESNVDQLDLIIEQVLNATKSFAAAKTQKNVCASDTGKNFSDSAIDLIQKYLDNLSVSQLSPLPEGHASASRNYPVDELTKRAEGLSQSVPRVLQKMDQQCENGLTRSPGTTESEDDSNIIHFGQAGEISVLCDSVRNLQRLVAVHQRISRVFNELKNTLTSSSLIRDKPTTGLLDSILHSSSEK</sequence>
<proteinExistence type="predicted"/>
<accession>A0A504YU23</accession>
<protein>
    <submittedName>
        <fullName evidence="2">Uncharacterized protein</fullName>
    </submittedName>
</protein>
<feature type="region of interest" description="Disordered" evidence="1">
    <location>
        <begin position="1"/>
        <end position="24"/>
    </location>
</feature>
<comment type="caution">
    <text evidence="2">The sequence shown here is derived from an EMBL/GenBank/DDBJ whole genome shotgun (WGS) entry which is preliminary data.</text>
</comment>
<evidence type="ECO:0000313" key="3">
    <source>
        <dbReference type="Proteomes" id="UP000316759"/>
    </source>
</evidence>
<dbReference type="EMBL" id="SUNJ01004952">
    <property type="protein sequence ID" value="TPP64029.1"/>
    <property type="molecule type" value="Genomic_DNA"/>
</dbReference>
<reference evidence="2 3" key="1">
    <citation type="submission" date="2019-04" db="EMBL/GenBank/DDBJ databases">
        <title>Annotation for the trematode Fasciola gigantica.</title>
        <authorList>
            <person name="Choi Y.-J."/>
        </authorList>
    </citation>
    <scope>NUCLEOTIDE SEQUENCE [LARGE SCALE GENOMIC DNA]</scope>
    <source>
        <strain evidence="2">Uganda_cow_1</strain>
    </source>
</reference>
<dbReference type="Proteomes" id="UP000316759">
    <property type="component" value="Unassembled WGS sequence"/>
</dbReference>
<organism evidence="2 3">
    <name type="scientific">Fasciola gigantica</name>
    <name type="common">Giant liver fluke</name>
    <dbReference type="NCBI Taxonomy" id="46835"/>
    <lineage>
        <taxon>Eukaryota</taxon>
        <taxon>Metazoa</taxon>
        <taxon>Spiralia</taxon>
        <taxon>Lophotrochozoa</taxon>
        <taxon>Platyhelminthes</taxon>
        <taxon>Trematoda</taxon>
        <taxon>Digenea</taxon>
        <taxon>Plagiorchiida</taxon>
        <taxon>Echinostomata</taxon>
        <taxon>Echinostomatoidea</taxon>
        <taxon>Fasciolidae</taxon>
        <taxon>Fasciola</taxon>
    </lineage>
</organism>
<dbReference type="AlphaFoldDB" id="A0A504YU23"/>
<evidence type="ECO:0000256" key="1">
    <source>
        <dbReference type="SAM" id="MobiDB-lite"/>
    </source>
</evidence>
<keyword evidence="3" id="KW-1185">Reference proteome</keyword>
<gene>
    <name evidence="2" type="ORF">FGIG_09718</name>
</gene>
<name>A0A504YU23_FASGI</name>